<reference evidence="2" key="1">
    <citation type="submission" date="2020-03" db="EMBL/GenBank/DDBJ databases">
        <title>The deep terrestrial virosphere.</title>
        <authorList>
            <person name="Holmfeldt K."/>
            <person name="Nilsson E."/>
            <person name="Simone D."/>
            <person name="Lopez-Fernandez M."/>
            <person name="Wu X."/>
            <person name="de Brujin I."/>
            <person name="Lundin D."/>
            <person name="Andersson A."/>
            <person name="Bertilsson S."/>
            <person name="Dopson M."/>
        </authorList>
    </citation>
    <scope>NUCLEOTIDE SEQUENCE</scope>
    <source>
        <strain evidence="2">MM415B02738</strain>
    </source>
</reference>
<sequence>MTNQPNGTPLDTYARRIEELEQREREARELIEELAEMAEDEWGCDCGDQNDPPCLACRAREWLKEVSDDGT</sequence>
<keyword evidence="1" id="KW-0175">Coiled coil</keyword>
<dbReference type="AlphaFoldDB" id="A0A6M3L607"/>
<accession>A0A6M3L607</accession>
<evidence type="ECO:0000256" key="1">
    <source>
        <dbReference type="SAM" id="Coils"/>
    </source>
</evidence>
<dbReference type="EMBL" id="MT142788">
    <property type="protein sequence ID" value="QJA88568.1"/>
    <property type="molecule type" value="Genomic_DNA"/>
</dbReference>
<name>A0A6M3L607_9ZZZZ</name>
<gene>
    <name evidence="2" type="ORF">MM415B02738_0016</name>
</gene>
<proteinExistence type="predicted"/>
<evidence type="ECO:0000313" key="2">
    <source>
        <dbReference type="EMBL" id="QJA88568.1"/>
    </source>
</evidence>
<organism evidence="2">
    <name type="scientific">viral metagenome</name>
    <dbReference type="NCBI Taxonomy" id="1070528"/>
    <lineage>
        <taxon>unclassified sequences</taxon>
        <taxon>metagenomes</taxon>
        <taxon>organismal metagenomes</taxon>
    </lineage>
</organism>
<protein>
    <submittedName>
        <fullName evidence="2">Uncharacterized protein</fullName>
    </submittedName>
</protein>
<feature type="coiled-coil region" evidence="1">
    <location>
        <begin position="10"/>
        <end position="41"/>
    </location>
</feature>